<protein>
    <submittedName>
        <fullName evidence="2">Uncharacterized protein</fullName>
    </submittedName>
</protein>
<evidence type="ECO:0000313" key="3">
    <source>
        <dbReference type="Proteomes" id="UP001222325"/>
    </source>
</evidence>
<gene>
    <name evidence="2" type="ORF">B0H15DRAFT_1024550</name>
</gene>
<dbReference type="EMBL" id="JARJCN010000045">
    <property type="protein sequence ID" value="KAJ7082433.1"/>
    <property type="molecule type" value="Genomic_DNA"/>
</dbReference>
<dbReference type="Proteomes" id="UP001222325">
    <property type="component" value="Unassembled WGS sequence"/>
</dbReference>
<feature type="region of interest" description="Disordered" evidence="1">
    <location>
        <begin position="104"/>
        <end position="171"/>
    </location>
</feature>
<organism evidence="2 3">
    <name type="scientific">Mycena belliarum</name>
    <dbReference type="NCBI Taxonomy" id="1033014"/>
    <lineage>
        <taxon>Eukaryota</taxon>
        <taxon>Fungi</taxon>
        <taxon>Dikarya</taxon>
        <taxon>Basidiomycota</taxon>
        <taxon>Agaricomycotina</taxon>
        <taxon>Agaricomycetes</taxon>
        <taxon>Agaricomycetidae</taxon>
        <taxon>Agaricales</taxon>
        <taxon>Marasmiineae</taxon>
        <taxon>Mycenaceae</taxon>
        <taxon>Mycena</taxon>
    </lineage>
</organism>
<feature type="compositionally biased region" description="Pro residues" evidence="1">
    <location>
        <begin position="125"/>
        <end position="140"/>
    </location>
</feature>
<feature type="non-terminal residue" evidence="2">
    <location>
        <position position="1"/>
    </location>
</feature>
<sequence length="223" mass="23901">LKVDLRRTLFRFFAGAASFYVSFGDFRQQLFRRRTRRRPLRNGEDTISHERPRGLRSHAACYVPGRACASRVKWLSSLSPRSYVLSPTSRTVAPAPHRTTLIARRPLPSPSRHPLSSLDAHPRTPESPPGLFPAPPPPPIGVLSAPATGAACGVSNNSQRQPTPARARAPSCCGVPVSARFPIPLPRPLSTGVRLSSGPSAAGSGSTSRAPHSIQSATSCSDF</sequence>
<feature type="compositionally biased region" description="Polar residues" evidence="1">
    <location>
        <begin position="213"/>
        <end position="223"/>
    </location>
</feature>
<reference evidence="2" key="1">
    <citation type="submission" date="2023-03" db="EMBL/GenBank/DDBJ databases">
        <title>Massive genome expansion in bonnet fungi (Mycena s.s.) driven by repeated elements and novel gene families across ecological guilds.</title>
        <authorList>
            <consortium name="Lawrence Berkeley National Laboratory"/>
            <person name="Harder C.B."/>
            <person name="Miyauchi S."/>
            <person name="Viragh M."/>
            <person name="Kuo A."/>
            <person name="Thoen E."/>
            <person name="Andreopoulos B."/>
            <person name="Lu D."/>
            <person name="Skrede I."/>
            <person name="Drula E."/>
            <person name="Henrissat B."/>
            <person name="Morin E."/>
            <person name="Kohler A."/>
            <person name="Barry K."/>
            <person name="LaButti K."/>
            <person name="Morin E."/>
            <person name="Salamov A."/>
            <person name="Lipzen A."/>
            <person name="Mereny Z."/>
            <person name="Hegedus B."/>
            <person name="Baldrian P."/>
            <person name="Stursova M."/>
            <person name="Weitz H."/>
            <person name="Taylor A."/>
            <person name="Grigoriev I.V."/>
            <person name="Nagy L.G."/>
            <person name="Martin F."/>
            <person name="Kauserud H."/>
        </authorList>
    </citation>
    <scope>NUCLEOTIDE SEQUENCE</scope>
    <source>
        <strain evidence="2">CBHHK173m</strain>
    </source>
</reference>
<dbReference type="AlphaFoldDB" id="A0AAD6TY92"/>
<evidence type="ECO:0000256" key="1">
    <source>
        <dbReference type="SAM" id="MobiDB-lite"/>
    </source>
</evidence>
<keyword evidence="3" id="KW-1185">Reference proteome</keyword>
<feature type="compositionally biased region" description="Low complexity" evidence="1">
    <location>
        <begin position="104"/>
        <end position="118"/>
    </location>
</feature>
<comment type="caution">
    <text evidence="2">The sequence shown here is derived from an EMBL/GenBank/DDBJ whole genome shotgun (WGS) entry which is preliminary data.</text>
</comment>
<name>A0AAD6TY92_9AGAR</name>
<accession>A0AAD6TY92</accession>
<feature type="compositionally biased region" description="Low complexity" evidence="1">
    <location>
        <begin position="196"/>
        <end position="210"/>
    </location>
</feature>
<evidence type="ECO:0000313" key="2">
    <source>
        <dbReference type="EMBL" id="KAJ7082433.1"/>
    </source>
</evidence>
<proteinExistence type="predicted"/>
<feature type="region of interest" description="Disordered" evidence="1">
    <location>
        <begin position="185"/>
        <end position="223"/>
    </location>
</feature>